<feature type="non-terminal residue" evidence="1">
    <location>
        <position position="1"/>
    </location>
</feature>
<sequence length="119" mass="13554">SKVKNGRSKNSGYGSILIAFALERIPLMQPQYISLGLPAPTKPRMQRWVDFMAKLAGQSQISFSDAFFEWFDRQEMFYAEYPYVGMDFRGDPNLVLPAGEQWGAIGKISDHITVYCFCL</sequence>
<protein>
    <submittedName>
        <fullName evidence="1">Uncharacterized protein</fullName>
    </submittedName>
</protein>
<accession>A0A9Q4DK91</accession>
<name>A0A9Q4DK91_ACTPL</name>
<gene>
    <name evidence="1" type="ORF">OYG11_11375</name>
</gene>
<organism evidence="1 2">
    <name type="scientific">Actinobacillus pleuropneumoniae</name>
    <name type="common">Haemophilus pleuropneumoniae</name>
    <dbReference type="NCBI Taxonomy" id="715"/>
    <lineage>
        <taxon>Bacteria</taxon>
        <taxon>Pseudomonadati</taxon>
        <taxon>Pseudomonadota</taxon>
        <taxon>Gammaproteobacteria</taxon>
        <taxon>Pasteurellales</taxon>
        <taxon>Pasteurellaceae</taxon>
        <taxon>Actinobacillus</taxon>
    </lineage>
</organism>
<reference evidence="1" key="2">
    <citation type="submission" date="2022-12" db="EMBL/GenBank/DDBJ databases">
        <authorList>
            <person name="Kardos G."/>
            <person name="Sarkozi R."/>
            <person name="Laczko L."/>
            <person name="Marton S."/>
            <person name="Makrai L."/>
            <person name="Banyai K."/>
            <person name="Fodor L."/>
        </authorList>
    </citation>
    <scope>NUCLEOTIDE SEQUENCE</scope>
    <source>
        <strain evidence="1">84/14</strain>
    </source>
</reference>
<comment type="caution">
    <text evidence="1">The sequence shown here is derived from an EMBL/GenBank/DDBJ whole genome shotgun (WGS) entry which is preliminary data.</text>
</comment>
<dbReference type="EMBL" id="JAPQFC010000256">
    <property type="protein sequence ID" value="MCY6524802.1"/>
    <property type="molecule type" value="Genomic_DNA"/>
</dbReference>
<dbReference type="AlphaFoldDB" id="A0A9Q4DK91"/>
<reference evidence="1" key="1">
    <citation type="journal article" date="2021" name="Vet Sci">
        <title>O-Serogroups and Pathovirotypes of Escherichia coli Isolated from Post-Weaning Piglets Showing Diarrhoea and/or Oedema in South Korea.</title>
        <authorList>
            <person name="Byun J.W."/>
            <person name="Moon B.Y."/>
            <person name="Do K.H."/>
            <person name="Lee K."/>
            <person name="Lee H.Y."/>
            <person name="Kim W.I."/>
            <person name="So B."/>
            <person name="Lee W.K."/>
        </authorList>
    </citation>
    <scope>NUCLEOTIDE SEQUENCE</scope>
    <source>
        <strain evidence="1">84/14</strain>
    </source>
</reference>
<evidence type="ECO:0000313" key="2">
    <source>
        <dbReference type="Proteomes" id="UP001077788"/>
    </source>
</evidence>
<dbReference type="RefSeq" id="WP_267991902.1">
    <property type="nucleotide sequence ID" value="NZ_JAPQFC010000256.1"/>
</dbReference>
<evidence type="ECO:0000313" key="1">
    <source>
        <dbReference type="EMBL" id="MCY6524802.1"/>
    </source>
</evidence>
<dbReference type="Proteomes" id="UP001077788">
    <property type="component" value="Unassembled WGS sequence"/>
</dbReference>
<proteinExistence type="predicted"/>